<keyword evidence="1" id="KW-0732">Signal</keyword>
<sequence>MRLNKLCLFIILLYCSKGFAQSQLYDSYKNEGEFGVAVGAAHYFGDLNTRAALNRPNFSAGVYYVKQFNNYVGVKLAADYAFLAYSDIYSKNETQRLRNLSFNTNVWEASLSGYFNFFRFIPGVSGYKFTPYLSLGVGVFSYDPYAYLQGTKYFLRPLGTEGQNFDSGRKQYGTMAMCFPLTFGFKYSINENMNVFAEVGYRFTNTDYLDDVSTNYAGPEAFMITHADNTTEVDYPAYYLQDRSYELGSSIGVKGRQRGNSSQKDAYVMFHLGVSFNISSYKCPTPGSPN</sequence>
<dbReference type="STRING" id="1465490.SAMN05444277_10757"/>
<organism evidence="3 4">
    <name type="scientific">Parafilimonas terrae</name>
    <dbReference type="NCBI Taxonomy" id="1465490"/>
    <lineage>
        <taxon>Bacteria</taxon>
        <taxon>Pseudomonadati</taxon>
        <taxon>Bacteroidota</taxon>
        <taxon>Chitinophagia</taxon>
        <taxon>Chitinophagales</taxon>
        <taxon>Chitinophagaceae</taxon>
        <taxon>Parafilimonas</taxon>
    </lineage>
</organism>
<keyword evidence="4" id="KW-1185">Reference proteome</keyword>
<reference evidence="3 4" key="1">
    <citation type="submission" date="2016-10" db="EMBL/GenBank/DDBJ databases">
        <authorList>
            <person name="de Groot N.N."/>
        </authorList>
    </citation>
    <scope>NUCLEOTIDE SEQUENCE [LARGE SCALE GENOMIC DNA]</scope>
    <source>
        <strain evidence="3 4">DSM 28286</strain>
    </source>
</reference>
<accession>A0A1I5WXC7</accession>
<gene>
    <name evidence="3" type="ORF">SAMN05444277_10757</name>
</gene>
<evidence type="ECO:0000256" key="1">
    <source>
        <dbReference type="SAM" id="SignalP"/>
    </source>
</evidence>
<feature type="signal peptide" evidence="1">
    <location>
        <begin position="1"/>
        <end position="20"/>
    </location>
</feature>
<dbReference type="Gene3D" id="2.40.160.20">
    <property type="match status" value="1"/>
</dbReference>
<proteinExistence type="predicted"/>
<dbReference type="EMBL" id="FOXQ01000007">
    <property type="protein sequence ID" value="SFQ24186.1"/>
    <property type="molecule type" value="Genomic_DNA"/>
</dbReference>
<dbReference type="RefSeq" id="WP_090658931.1">
    <property type="nucleotide sequence ID" value="NZ_FOXQ01000007.1"/>
</dbReference>
<feature type="chain" id="PRO_5011595895" description="DUF6089 domain-containing protein" evidence="1">
    <location>
        <begin position="21"/>
        <end position="290"/>
    </location>
</feature>
<feature type="domain" description="DUF6089" evidence="2">
    <location>
        <begin position="32"/>
        <end position="212"/>
    </location>
</feature>
<dbReference type="AlphaFoldDB" id="A0A1I5WXC7"/>
<evidence type="ECO:0000313" key="3">
    <source>
        <dbReference type="EMBL" id="SFQ24186.1"/>
    </source>
</evidence>
<evidence type="ECO:0000313" key="4">
    <source>
        <dbReference type="Proteomes" id="UP000199031"/>
    </source>
</evidence>
<dbReference type="OrthoDB" id="654178at2"/>
<dbReference type="InterPro" id="IPR011250">
    <property type="entry name" value="OMP/PagP_B-barrel"/>
</dbReference>
<dbReference type="Pfam" id="PF19573">
    <property type="entry name" value="DUF6089"/>
    <property type="match status" value="1"/>
</dbReference>
<name>A0A1I5WXC7_9BACT</name>
<dbReference type="InterPro" id="IPR045743">
    <property type="entry name" value="DUF6089"/>
</dbReference>
<evidence type="ECO:0000259" key="2">
    <source>
        <dbReference type="Pfam" id="PF19573"/>
    </source>
</evidence>
<dbReference type="Proteomes" id="UP000199031">
    <property type="component" value="Unassembled WGS sequence"/>
</dbReference>
<protein>
    <recommendedName>
        <fullName evidence="2">DUF6089 domain-containing protein</fullName>
    </recommendedName>
</protein>
<dbReference type="SUPFAM" id="SSF56925">
    <property type="entry name" value="OMPA-like"/>
    <property type="match status" value="1"/>
</dbReference>